<sequence>MEDERGGEESCSDMARRRVAAALRSVAVVHEILDLKAQQFAEAAPGADLDLEDILKLQRELSKAVVLAMEQEGKLTDARRIERGGDELDLEAARLEIGCRLARIRERG</sequence>
<name>A0ABY8LE62_9RHOB</name>
<dbReference type="RefSeq" id="WP_279965101.1">
    <property type="nucleotide sequence ID" value="NZ_CP122537.1"/>
</dbReference>
<evidence type="ECO:0000313" key="2">
    <source>
        <dbReference type="Proteomes" id="UP001243420"/>
    </source>
</evidence>
<accession>A0ABY8LE62</accession>
<organism evidence="1 2">
    <name type="scientific">Jannaschia ovalis</name>
    <dbReference type="NCBI Taxonomy" id="3038773"/>
    <lineage>
        <taxon>Bacteria</taxon>
        <taxon>Pseudomonadati</taxon>
        <taxon>Pseudomonadota</taxon>
        <taxon>Alphaproteobacteria</taxon>
        <taxon>Rhodobacterales</taxon>
        <taxon>Roseobacteraceae</taxon>
        <taxon>Jannaschia</taxon>
    </lineage>
</organism>
<gene>
    <name evidence="1" type="ORF">P8627_15200</name>
</gene>
<keyword evidence="2" id="KW-1185">Reference proteome</keyword>
<dbReference type="Proteomes" id="UP001243420">
    <property type="component" value="Chromosome"/>
</dbReference>
<dbReference type="EMBL" id="CP122537">
    <property type="protein sequence ID" value="WGH78350.1"/>
    <property type="molecule type" value="Genomic_DNA"/>
</dbReference>
<evidence type="ECO:0000313" key="1">
    <source>
        <dbReference type="EMBL" id="WGH78350.1"/>
    </source>
</evidence>
<reference evidence="1 2" key="1">
    <citation type="submission" date="2023-04" db="EMBL/GenBank/DDBJ databases">
        <title>Jannaschia ovalis sp. nov., a marine bacterium isolated from sea tidal flat.</title>
        <authorList>
            <person name="Kwon D.Y."/>
            <person name="Kim J.-J."/>
        </authorList>
    </citation>
    <scope>NUCLEOTIDE SEQUENCE [LARGE SCALE GENOMIC DNA]</scope>
    <source>
        <strain evidence="1 2">GRR-S6-38</strain>
    </source>
</reference>
<protein>
    <submittedName>
        <fullName evidence="1">Uncharacterized protein</fullName>
    </submittedName>
</protein>
<proteinExistence type="predicted"/>